<evidence type="ECO:0000313" key="1">
    <source>
        <dbReference type="EMBL" id="PRY40002.1"/>
    </source>
</evidence>
<sequence>MPKLGAVRFFLSLFVALPLALPLLYPHLFRCMLVTRSGDFRQVFDSTSSHAVYVRTTVSPRQRTTFQAHVRAAQARISRFWGSQQGRAILIYCPDQADYVRYCAGGEGAGCSLGTPWGDAYLVLGPDGNNVDVIAHELCHDELFARLGWWRIKRQVPQWFNEGLALLVDYRFSSPDVWEQPDTSTTVPDESLRNRFHFPPRPMIPLTDLVTTDDFFGGDYGRVMLAYQTAADEVERWLCRVKRPGLLALTQAVARGEPFDEAYRRLEREK</sequence>
<reference evidence="1 2" key="1">
    <citation type="submission" date="2018-03" db="EMBL/GenBank/DDBJ databases">
        <title>Genomic Encyclopedia of Archaeal and Bacterial Type Strains, Phase II (KMG-II): from individual species to whole genera.</title>
        <authorList>
            <person name="Goeker M."/>
        </authorList>
    </citation>
    <scope>NUCLEOTIDE SEQUENCE [LARGE SCALE GENOMIC DNA]</scope>
    <source>
        <strain evidence="1 2">DSM 28354</strain>
    </source>
</reference>
<dbReference type="OrthoDB" id="43895at2"/>
<keyword evidence="2" id="KW-1185">Reference proteome</keyword>
<dbReference type="EMBL" id="PVTE01000007">
    <property type="protein sequence ID" value="PRY40002.1"/>
    <property type="molecule type" value="Genomic_DNA"/>
</dbReference>
<name>A0A2T0T2W5_9BACT</name>
<dbReference type="RefSeq" id="WP_106137634.1">
    <property type="nucleotide sequence ID" value="NZ_PVTE01000007.1"/>
</dbReference>
<evidence type="ECO:0008006" key="3">
    <source>
        <dbReference type="Google" id="ProtNLM"/>
    </source>
</evidence>
<proteinExistence type="predicted"/>
<dbReference type="AlphaFoldDB" id="A0A2T0T2W5"/>
<organism evidence="1 2">
    <name type="scientific">Spirosoma oryzae</name>
    <dbReference type="NCBI Taxonomy" id="1469603"/>
    <lineage>
        <taxon>Bacteria</taxon>
        <taxon>Pseudomonadati</taxon>
        <taxon>Bacteroidota</taxon>
        <taxon>Cytophagia</taxon>
        <taxon>Cytophagales</taxon>
        <taxon>Cytophagaceae</taxon>
        <taxon>Spirosoma</taxon>
    </lineage>
</organism>
<comment type="caution">
    <text evidence="1">The sequence shown here is derived from an EMBL/GenBank/DDBJ whole genome shotgun (WGS) entry which is preliminary data.</text>
</comment>
<protein>
    <recommendedName>
        <fullName evidence="3">Basic secretory peptidase family protein</fullName>
    </recommendedName>
</protein>
<dbReference type="Proteomes" id="UP000238375">
    <property type="component" value="Unassembled WGS sequence"/>
</dbReference>
<accession>A0A2T0T2W5</accession>
<gene>
    <name evidence="1" type="ORF">CLV58_10796</name>
</gene>
<evidence type="ECO:0000313" key="2">
    <source>
        <dbReference type="Proteomes" id="UP000238375"/>
    </source>
</evidence>